<dbReference type="Proteomes" id="UP000176329">
    <property type="component" value="Unassembled WGS sequence"/>
</dbReference>
<proteinExistence type="predicted"/>
<evidence type="ECO:0000313" key="2">
    <source>
        <dbReference type="EMBL" id="OGH60776.1"/>
    </source>
</evidence>
<evidence type="ECO:0000313" key="3">
    <source>
        <dbReference type="Proteomes" id="UP000176329"/>
    </source>
</evidence>
<keyword evidence="1" id="KW-0175">Coiled coil</keyword>
<gene>
    <name evidence="2" type="ORF">A2848_03375</name>
</gene>
<comment type="caution">
    <text evidence="2">The sequence shown here is derived from an EMBL/GenBank/DDBJ whole genome shotgun (WGS) entry which is preliminary data.</text>
</comment>
<reference evidence="2 3" key="1">
    <citation type="journal article" date="2016" name="Nat. Commun.">
        <title>Thousands of microbial genomes shed light on interconnected biogeochemical processes in an aquifer system.</title>
        <authorList>
            <person name="Anantharaman K."/>
            <person name="Brown C.T."/>
            <person name="Hug L.A."/>
            <person name="Sharon I."/>
            <person name="Castelle C.J."/>
            <person name="Probst A.J."/>
            <person name="Thomas B.C."/>
            <person name="Singh A."/>
            <person name="Wilkins M.J."/>
            <person name="Karaoz U."/>
            <person name="Brodie E.L."/>
            <person name="Williams K.H."/>
            <person name="Hubbard S.S."/>
            <person name="Banfield J.F."/>
        </authorList>
    </citation>
    <scope>NUCLEOTIDE SEQUENCE [LARGE SCALE GENOMIC DNA]</scope>
</reference>
<organism evidence="2 3">
    <name type="scientific">Candidatus Magasanikbacteria bacterium RIFCSPHIGHO2_01_FULL_50_8</name>
    <dbReference type="NCBI Taxonomy" id="1798674"/>
    <lineage>
        <taxon>Bacteria</taxon>
        <taxon>Candidatus Magasanikiibacteriota</taxon>
    </lineage>
</organism>
<evidence type="ECO:0000256" key="1">
    <source>
        <dbReference type="SAM" id="Coils"/>
    </source>
</evidence>
<sequence length="386" mass="43704">MLSLLAILSLRIGTQSFGVIDLLYRCHRFGGRVEDSFEVGTYDEIDSEELETESIQASRELLVERELDVSNVEYAREQLRCQAFLELAVRNGHVEEGVNGSFHVLVNDDALFADYRKDKWTDFRMLFWEVVQLLGVKAFEGFTLLDVCGGMGYPFRLETAAFSPAFNRFAEWAKSRDLLEQVNAGAIRSRSFSGRGIHGLRVYRFKLTVLEKLGLLSSAHTRTAVIKKRARHVSQTIDPTADLAQALRHIADFLGDRLAFGFTADDIVGPDRPFLNQQDARSFIAVASVSGYLRQVNGCWYFRPALVEKYAPKPVVKQIVVPPQIRVEDDSDIDVDLDWINDDETRISELKERVDELESKLAKLHRAAQAFAALGKALKQLRSRSR</sequence>
<dbReference type="AlphaFoldDB" id="A0A1F6LN38"/>
<protein>
    <submittedName>
        <fullName evidence="2">Uncharacterized protein</fullName>
    </submittedName>
</protein>
<dbReference type="EMBL" id="MFPV01000054">
    <property type="protein sequence ID" value="OGH60776.1"/>
    <property type="molecule type" value="Genomic_DNA"/>
</dbReference>
<name>A0A1F6LN38_9BACT</name>
<feature type="coiled-coil region" evidence="1">
    <location>
        <begin position="340"/>
        <end position="374"/>
    </location>
</feature>
<accession>A0A1F6LN38</accession>